<evidence type="ECO:0000313" key="2">
    <source>
        <dbReference type="Proteomes" id="UP000053038"/>
    </source>
</evidence>
<dbReference type="AlphaFoldDB" id="A0A7V8L5D3"/>
<organism evidence="1 2">
    <name type="scientific">Pectobacterium fontis</name>
    <dbReference type="NCBI Taxonomy" id="2558042"/>
    <lineage>
        <taxon>Bacteria</taxon>
        <taxon>Pseudomonadati</taxon>
        <taxon>Pseudomonadota</taxon>
        <taxon>Gammaproteobacteria</taxon>
        <taxon>Enterobacterales</taxon>
        <taxon>Pectobacteriaceae</taxon>
        <taxon>Pectobacterium</taxon>
    </lineage>
</organism>
<sequence length="60" mass="6452">MSGRDAAKVVAALGTRQRRSVKRLFFMKVSRSDVISREKATGHGAAATERPVSGACYDVV</sequence>
<keyword evidence="2" id="KW-1185">Reference proteome</keyword>
<dbReference type="EMBL" id="JSXC01000030">
    <property type="protein sequence ID" value="KHN51901.1"/>
    <property type="molecule type" value="Genomic_DNA"/>
</dbReference>
<comment type="caution">
    <text evidence="1">The sequence shown here is derived from an EMBL/GenBank/DDBJ whole genome shotgun (WGS) entry which is preliminary data.</text>
</comment>
<name>A0A7V8L5D3_9GAMM</name>
<protein>
    <submittedName>
        <fullName evidence="1">Uncharacterized protein</fullName>
    </submittedName>
</protein>
<gene>
    <name evidence="1" type="ORF">OI69_09595</name>
</gene>
<evidence type="ECO:0000313" key="1">
    <source>
        <dbReference type="EMBL" id="KHN51901.1"/>
    </source>
</evidence>
<reference evidence="1 2" key="1">
    <citation type="submission" date="2014-10" db="EMBL/GenBank/DDBJ databases">
        <title>Genome sequence of Pectobacterium carotovorum M022.</title>
        <authorList>
            <person name="Chan K.-G."/>
            <person name="Tan W.-S."/>
        </authorList>
    </citation>
    <scope>NUCLEOTIDE SEQUENCE [LARGE SCALE GENOMIC DNA]</scope>
    <source>
        <strain evidence="1 2">M022</strain>
    </source>
</reference>
<accession>A0A7V8L5D3</accession>
<dbReference type="Proteomes" id="UP000053038">
    <property type="component" value="Unassembled WGS sequence"/>
</dbReference>
<proteinExistence type="predicted"/>